<proteinExistence type="predicted"/>
<reference evidence="1 2" key="1">
    <citation type="submission" date="2015-12" db="EMBL/GenBank/DDBJ databases">
        <title>In silico genomic study of Pseudomonas phage SM1.</title>
        <authorList>
            <person name="Zawawi N.A.M."/>
            <person name="Mat-Arip Y."/>
            <person name="Wan-Jauhari W.K."/>
            <person name="Fauzi A.A."/>
            <person name="Yee F.J."/>
        </authorList>
    </citation>
    <scope>NUCLEOTIDE SEQUENCE [LARGE SCALE GENOMIC DNA]</scope>
</reference>
<evidence type="ECO:0000313" key="2">
    <source>
        <dbReference type="Proteomes" id="UP000224832"/>
    </source>
</evidence>
<dbReference type="Proteomes" id="UP000224832">
    <property type="component" value="Segment"/>
</dbReference>
<dbReference type="EMBL" id="KU245542">
    <property type="protein sequence ID" value="ALT58112.1"/>
    <property type="molecule type" value="Genomic_DNA"/>
</dbReference>
<name>A0A0U3DJ10_9CAUD</name>
<protein>
    <submittedName>
        <fullName evidence="1">Uncharacterized protein</fullName>
    </submittedName>
</protein>
<organism evidence="1 2">
    <name type="scientific">Pseudomonas phage SM1</name>
    <dbReference type="NCBI Taxonomy" id="1772332"/>
    <lineage>
        <taxon>Viruses</taxon>
        <taxon>Duplodnaviria</taxon>
        <taxon>Heunggongvirae</taxon>
        <taxon>Uroviricota</taxon>
        <taxon>Caudoviricetes</taxon>
        <taxon>Samunavirus</taxon>
        <taxon>Samunavirus SM1</taxon>
    </lineage>
</organism>
<sequence length="145" mass="16310">MDQYNQEMLSAEFDRILAQAIPLGDFLNTAQLFIDADDFQKLGMNLHHSALIQAAAELHHPDDSFIDEGVTTQTEVYFETYRRAFFDVLHGARLGTLEIVRDSAQREYVASTLYARIAEHAPDAGNPATDKCIGKVVDISSRRKH</sequence>
<gene>
    <name evidence="1" type="ORF">SM1_0120</name>
</gene>
<evidence type="ECO:0000313" key="1">
    <source>
        <dbReference type="EMBL" id="ALT58112.1"/>
    </source>
</evidence>
<accession>A0A0U3DJ10</accession>
<keyword evidence="2" id="KW-1185">Reference proteome</keyword>